<dbReference type="InterPro" id="IPR001173">
    <property type="entry name" value="Glyco_trans_2-like"/>
</dbReference>
<dbReference type="AlphaFoldDB" id="A0A7D5P693"/>
<dbReference type="EMBL" id="CP058909">
    <property type="protein sequence ID" value="QLH81886.1"/>
    <property type="molecule type" value="Genomic_DNA"/>
</dbReference>
<name>A0A7D5P693_9EURY</name>
<keyword evidence="2" id="KW-0808">Transferase</keyword>
<dbReference type="Pfam" id="PF00535">
    <property type="entry name" value="Glycos_transf_2"/>
    <property type="match status" value="1"/>
</dbReference>
<dbReference type="InterPro" id="IPR050834">
    <property type="entry name" value="Glycosyltransf_2"/>
</dbReference>
<feature type="domain" description="Glycosyltransferase 2-like" evidence="1">
    <location>
        <begin position="4"/>
        <end position="114"/>
    </location>
</feature>
<dbReference type="Proteomes" id="UP000509346">
    <property type="component" value="Chromosome"/>
</dbReference>
<organism evidence="2 3">
    <name type="scientific">Halosimplex pelagicum</name>
    <dbReference type="NCBI Taxonomy" id="869886"/>
    <lineage>
        <taxon>Archaea</taxon>
        <taxon>Methanobacteriati</taxon>
        <taxon>Methanobacteriota</taxon>
        <taxon>Stenosarchaea group</taxon>
        <taxon>Halobacteria</taxon>
        <taxon>Halobacteriales</taxon>
        <taxon>Haloarculaceae</taxon>
        <taxon>Halosimplex</taxon>
    </lineage>
</organism>
<dbReference type="InterPro" id="IPR029044">
    <property type="entry name" value="Nucleotide-diphossugar_trans"/>
</dbReference>
<dbReference type="GO" id="GO:0016740">
    <property type="term" value="F:transferase activity"/>
    <property type="evidence" value="ECO:0007669"/>
    <property type="project" value="UniProtKB-KW"/>
</dbReference>
<evidence type="ECO:0000259" key="1">
    <source>
        <dbReference type="Pfam" id="PF00535"/>
    </source>
</evidence>
<sequence length="300" mass="32037">MQLSVVVPTLDGREQLARTLDALAGHVPAVEVVVVNGPSTDGTTGMVRERDDVDVLVEVADRTVTAARNAGIEQTTGDAVALVDQGLAVTDEWYDALVAGLADADVVSGPVHERLRGGMTTEEVESDALAGREITYFNGGNVAFSRPALDALDGFDEYLEIGSARDGAHRLANLDYAVSWQSEMGVARQVGADGGGPTSDPGWKYRSLAYRLVKNYGVRPRVAARMVAHAGRDALDSLRDVARGDGTPSNWLTTGRDVLSGLAVGSKDGVWARLLDRSSRRNPYGRSARSERAVAVYDRR</sequence>
<dbReference type="OrthoDB" id="196370at2157"/>
<keyword evidence="3" id="KW-1185">Reference proteome</keyword>
<dbReference type="Gene3D" id="3.90.550.10">
    <property type="entry name" value="Spore Coat Polysaccharide Biosynthesis Protein SpsA, Chain A"/>
    <property type="match status" value="1"/>
</dbReference>
<dbReference type="PANTHER" id="PTHR43685">
    <property type="entry name" value="GLYCOSYLTRANSFERASE"/>
    <property type="match status" value="1"/>
</dbReference>
<protein>
    <submittedName>
        <fullName evidence="2">Glycosyltransferase</fullName>
    </submittedName>
</protein>
<dbReference type="RefSeq" id="WP_179922316.1">
    <property type="nucleotide sequence ID" value="NZ_CP058909.1"/>
</dbReference>
<dbReference type="KEGG" id="hpel:HZS54_09735"/>
<dbReference type="PANTHER" id="PTHR43685:SF2">
    <property type="entry name" value="GLYCOSYLTRANSFERASE 2-LIKE DOMAIN-CONTAINING PROTEIN"/>
    <property type="match status" value="1"/>
</dbReference>
<dbReference type="SUPFAM" id="SSF53448">
    <property type="entry name" value="Nucleotide-diphospho-sugar transferases"/>
    <property type="match status" value="1"/>
</dbReference>
<reference evidence="2 3" key="1">
    <citation type="submission" date="2020-07" db="EMBL/GenBank/DDBJ databases">
        <title>Halosimplex litoreum sp. nov. and Halosimplex rubrum sp. nov., isolated from different salt environments.</title>
        <authorList>
            <person name="Cui H."/>
        </authorList>
    </citation>
    <scope>NUCLEOTIDE SEQUENCE [LARGE SCALE GENOMIC DNA]</scope>
    <source>
        <strain evidence="2 3">R2</strain>
    </source>
</reference>
<gene>
    <name evidence="2" type="ORF">HZS54_09735</name>
</gene>
<evidence type="ECO:0000313" key="3">
    <source>
        <dbReference type="Proteomes" id="UP000509346"/>
    </source>
</evidence>
<evidence type="ECO:0000313" key="2">
    <source>
        <dbReference type="EMBL" id="QLH81886.1"/>
    </source>
</evidence>
<accession>A0A7D5P693</accession>
<proteinExistence type="predicted"/>
<dbReference type="GeneID" id="56082870"/>